<name>A0A5K3F0T8_MESCO</name>
<organism evidence="4">
    <name type="scientific">Mesocestoides corti</name>
    <name type="common">Flatworm</name>
    <dbReference type="NCBI Taxonomy" id="53468"/>
    <lineage>
        <taxon>Eukaryota</taxon>
        <taxon>Metazoa</taxon>
        <taxon>Spiralia</taxon>
        <taxon>Lophotrochozoa</taxon>
        <taxon>Platyhelminthes</taxon>
        <taxon>Cestoda</taxon>
        <taxon>Eucestoda</taxon>
        <taxon>Cyclophyllidea</taxon>
        <taxon>Mesocestoididae</taxon>
        <taxon>Mesocestoides</taxon>
    </lineage>
</organism>
<dbReference type="PANTHER" id="PTHR10334">
    <property type="entry name" value="CYSTEINE-RICH SECRETORY PROTEIN-RELATED"/>
    <property type="match status" value="1"/>
</dbReference>
<dbReference type="WBParaSite" id="MCU_004653-RA">
    <property type="protein sequence ID" value="MCU_004653-RA"/>
    <property type="gene ID" value="MCU_004653"/>
</dbReference>
<dbReference type="InterPro" id="IPR035940">
    <property type="entry name" value="CAP_sf"/>
</dbReference>
<evidence type="ECO:0000313" key="4">
    <source>
        <dbReference type="WBParaSite" id="MCU_004653-RA"/>
    </source>
</evidence>
<accession>A0A5K3F0T8</accession>
<dbReference type="Pfam" id="PF00188">
    <property type="entry name" value="CAP"/>
    <property type="match status" value="1"/>
</dbReference>
<feature type="domain" description="SCP" evidence="3">
    <location>
        <begin position="38"/>
        <end position="175"/>
    </location>
</feature>
<evidence type="ECO:0000256" key="1">
    <source>
        <dbReference type="SAM" id="MobiDB-lite"/>
    </source>
</evidence>
<dbReference type="AlphaFoldDB" id="A0A5K3F0T8"/>
<dbReference type="CDD" id="cd05380">
    <property type="entry name" value="CAP_euk"/>
    <property type="match status" value="1"/>
</dbReference>
<proteinExistence type="predicted"/>
<evidence type="ECO:0000256" key="2">
    <source>
        <dbReference type="SAM" id="SignalP"/>
    </source>
</evidence>
<sequence>MQLFMDTYCTNYAAGTMLKFILLLTVIWTVSAAIPSVVERDELLANFTKLREDVQPEASNMNLLRYSEKMQKVASAWVSLCIPAYPSADSYPDFAKYGFIFSFYSGEPDFSDALFVTKNRTSYNYDTDTCIRSCRYYKQAVWASSTRVGCAKKYCPEHHLGLVACAFDRANNRQVGRPYKEGQSCSKCPKSYSCVRKQCTREPRPQPGNGEPTSDSATSSFTTTYASSSSPLTSITTQKNIHAVSTTTPEDGNGDYITEGPFQEDIIMAPSSDIIHPGSDLSPGDSLKAPAKSQNIDKVSSTPQNHIASLVTESFAGLRSVSTTSDSSLLLAFASLHFAMLMVLCSF</sequence>
<dbReference type="InterPro" id="IPR001283">
    <property type="entry name" value="CRISP-related"/>
</dbReference>
<feature type="chain" id="PRO_5024431794" evidence="2">
    <location>
        <begin position="33"/>
        <end position="347"/>
    </location>
</feature>
<dbReference type="InterPro" id="IPR014044">
    <property type="entry name" value="CAP_dom"/>
</dbReference>
<evidence type="ECO:0000259" key="3">
    <source>
        <dbReference type="SMART" id="SM00198"/>
    </source>
</evidence>
<protein>
    <submittedName>
        <fullName evidence="4">SCP domain-containing protein</fullName>
    </submittedName>
</protein>
<feature type="compositionally biased region" description="Low complexity" evidence="1">
    <location>
        <begin position="213"/>
        <end position="230"/>
    </location>
</feature>
<keyword evidence="2" id="KW-0732">Signal</keyword>
<dbReference type="SMART" id="SM00198">
    <property type="entry name" value="SCP"/>
    <property type="match status" value="1"/>
</dbReference>
<dbReference type="Gene3D" id="3.40.33.10">
    <property type="entry name" value="CAP"/>
    <property type="match status" value="1"/>
</dbReference>
<reference evidence="4" key="1">
    <citation type="submission" date="2019-11" db="UniProtKB">
        <authorList>
            <consortium name="WormBaseParasite"/>
        </authorList>
    </citation>
    <scope>IDENTIFICATION</scope>
</reference>
<feature type="region of interest" description="Disordered" evidence="1">
    <location>
        <begin position="200"/>
        <end position="233"/>
    </location>
</feature>
<feature type="signal peptide" evidence="2">
    <location>
        <begin position="1"/>
        <end position="32"/>
    </location>
</feature>
<dbReference type="SUPFAM" id="SSF55797">
    <property type="entry name" value="PR-1-like"/>
    <property type="match status" value="1"/>
</dbReference>